<evidence type="ECO:0000313" key="2">
    <source>
        <dbReference type="Proteomes" id="UP000000304"/>
    </source>
</evidence>
<protein>
    <submittedName>
        <fullName evidence="1">GD18487</fullName>
    </submittedName>
</protein>
<accession>B4NVM4</accession>
<dbReference type="HOGENOM" id="CLU_2515091_0_0_1"/>
<keyword evidence="2" id="KW-1185">Reference proteome</keyword>
<gene>
    <name evidence="1" type="primary">Dsim\GD18487</name>
    <name evidence="1" type="ORF">Dsim_GD18487</name>
</gene>
<dbReference type="EMBL" id="CH988829">
    <property type="protein sequence ID" value="EDX16115.1"/>
    <property type="molecule type" value="Genomic_DNA"/>
</dbReference>
<proteinExistence type="predicted"/>
<organism evidence="1 2">
    <name type="scientific">Drosophila simulans</name>
    <name type="common">Fruit fly</name>
    <dbReference type="NCBI Taxonomy" id="7240"/>
    <lineage>
        <taxon>Eukaryota</taxon>
        <taxon>Metazoa</taxon>
        <taxon>Ecdysozoa</taxon>
        <taxon>Arthropoda</taxon>
        <taxon>Hexapoda</taxon>
        <taxon>Insecta</taxon>
        <taxon>Pterygota</taxon>
        <taxon>Neoptera</taxon>
        <taxon>Endopterygota</taxon>
        <taxon>Diptera</taxon>
        <taxon>Brachycera</taxon>
        <taxon>Muscomorpha</taxon>
        <taxon>Ephydroidea</taxon>
        <taxon>Drosophilidae</taxon>
        <taxon>Drosophila</taxon>
        <taxon>Sophophora</taxon>
    </lineage>
</organism>
<dbReference type="STRING" id="7240.B4NVM4"/>
<dbReference type="AlphaFoldDB" id="B4NVM4"/>
<evidence type="ECO:0000313" key="1">
    <source>
        <dbReference type="EMBL" id="EDX16115.1"/>
    </source>
</evidence>
<sequence>MIAEFLHRHKCSDVCTTTRDPDADLSSDDAVRVTNFHRVLITLSKLSQCRKVQQLHPDLIGFNLQLSPTERSHSDEAIYKDLHST</sequence>
<dbReference type="Proteomes" id="UP000000304">
    <property type="component" value="Unassembled WGS sequence"/>
</dbReference>
<dbReference type="OrthoDB" id="5340910at2759"/>
<reference evidence="1 2" key="1">
    <citation type="journal article" date="2007" name="Nature">
        <title>Evolution of genes and genomes on the Drosophila phylogeny.</title>
        <authorList>
            <consortium name="Drosophila 12 Genomes Consortium"/>
            <person name="Clark A.G."/>
            <person name="Eisen M.B."/>
            <person name="Smith D.R."/>
            <person name="Bergman C.M."/>
            <person name="Oliver B."/>
            <person name="Markow T.A."/>
            <person name="Kaufman T.C."/>
            <person name="Kellis M."/>
            <person name="Gelbart W."/>
            <person name="Iyer V.N."/>
            <person name="Pollard D.A."/>
            <person name="Sackton T.B."/>
            <person name="Larracuente A.M."/>
            <person name="Singh N.D."/>
            <person name="Abad J.P."/>
            <person name="Abt D.N."/>
            <person name="Adryan B."/>
            <person name="Aguade M."/>
            <person name="Akashi H."/>
            <person name="Anderson W.W."/>
            <person name="Aquadro C.F."/>
            <person name="Ardell D.H."/>
            <person name="Arguello R."/>
            <person name="Artieri C.G."/>
            <person name="Barbash D.A."/>
            <person name="Barker D."/>
            <person name="Barsanti P."/>
            <person name="Batterham P."/>
            <person name="Batzoglou S."/>
            <person name="Begun D."/>
            <person name="Bhutkar A."/>
            <person name="Blanco E."/>
            <person name="Bosak S.A."/>
            <person name="Bradley R.K."/>
            <person name="Brand A.D."/>
            <person name="Brent M.R."/>
            <person name="Brooks A.N."/>
            <person name="Brown R.H."/>
            <person name="Butlin R.K."/>
            <person name="Caggese C."/>
            <person name="Calvi B.R."/>
            <person name="Bernardo de Carvalho A."/>
            <person name="Caspi A."/>
            <person name="Castrezana S."/>
            <person name="Celniker S.E."/>
            <person name="Chang J.L."/>
            <person name="Chapple C."/>
            <person name="Chatterji S."/>
            <person name="Chinwalla A."/>
            <person name="Civetta A."/>
            <person name="Clifton S.W."/>
            <person name="Comeron J.M."/>
            <person name="Costello J.C."/>
            <person name="Coyne J.A."/>
            <person name="Daub J."/>
            <person name="David R.G."/>
            <person name="Delcher A.L."/>
            <person name="Delehaunty K."/>
            <person name="Do C.B."/>
            <person name="Ebling H."/>
            <person name="Edwards K."/>
            <person name="Eickbush T."/>
            <person name="Evans J.D."/>
            <person name="Filipski A."/>
            <person name="Findeiss S."/>
            <person name="Freyhult E."/>
            <person name="Fulton L."/>
            <person name="Fulton R."/>
            <person name="Garcia A.C."/>
            <person name="Gardiner A."/>
            <person name="Garfield D.A."/>
            <person name="Garvin B.E."/>
            <person name="Gibson G."/>
            <person name="Gilbert D."/>
            <person name="Gnerre S."/>
            <person name="Godfrey J."/>
            <person name="Good R."/>
            <person name="Gotea V."/>
            <person name="Gravely B."/>
            <person name="Greenberg A.J."/>
            <person name="Griffiths-Jones S."/>
            <person name="Gross S."/>
            <person name="Guigo R."/>
            <person name="Gustafson E.A."/>
            <person name="Haerty W."/>
            <person name="Hahn M.W."/>
            <person name="Halligan D.L."/>
            <person name="Halpern A.L."/>
            <person name="Halter G.M."/>
            <person name="Han M.V."/>
            <person name="Heger A."/>
            <person name="Hillier L."/>
            <person name="Hinrichs A.S."/>
            <person name="Holmes I."/>
            <person name="Hoskins R.A."/>
            <person name="Hubisz M.J."/>
            <person name="Hultmark D."/>
            <person name="Huntley M.A."/>
            <person name="Jaffe D.B."/>
            <person name="Jagadeeshan S."/>
            <person name="Jeck W.R."/>
            <person name="Johnson J."/>
            <person name="Jones C.D."/>
            <person name="Jordan W.C."/>
            <person name="Karpen G.H."/>
            <person name="Kataoka E."/>
            <person name="Keightley P.D."/>
            <person name="Kheradpour P."/>
            <person name="Kirkness E.F."/>
            <person name="Koerich L.B."/>
            <person name="Kristiansen K."/>
            <person name="Kudrna D."/>
            <person name="Kulathinal R.J."/>
            <person name="Kumar S."/>
            <person name="Kwok R."/>
            <person name="Lander E."/>
            <person name="Langley C.H."/>
            <person name="Lapoint R."/>
            <person name="Lazzaro B.P."/>
            <person name="Lee S.J."/>
            <person name="Levesque L."/>
            <person name="Li R."/>
            <person name="Lin C.F."/>
            <person name="Lin M.F."/>
            <person name="Lindblad-Toh K."/>
            <person name="Llopart A."/>
            <person name="Long M."/>
            <person name="Low L."/>
            <person name="Lozovsky E."/>
            <person name="Lu J."/>
            <person name="Luo M."/>
            <person name="Machado C.A."/>
            <person name="Makalowski W."/>
            <person name="Marzo M."/>
            <person name="Matsuda M."/>
            <person name="Matzkin L."/>
            <person name="McAllister B."/>
            <person name="McBride C.S."/>
            <person name="McKernan B."/>
            <person name="McKernan K."/>
            <person name="Mendez-Lago M."/>
            <person name="Minx P."/>
            <person name="Mollenhauer M.U."/>
            <person name="Montooth K."/>
            <person name="Mount S.M."/>
            <person name="Mu X."/>
            <person name="Myers E."/>
            <person name="Negre B."/>
            <person name="Newfeld S."/>
            <person name="Nielsen R."/>
            <person name="Noor M.A."/>
            <person name="O'Grady P."/>
            <person name="Pachter L."/>
            <person name="Papaceit M."/>
            <person name="Parisi M.J."/>
            <person name="Parisi M."/>
            <person name="Parts L."/>
            <person name="Pedersen J.S."/>
            <person name="Pesole G."/>
            <person name="Phillippy A.M."/>
            <person name="Ponting C.P."/>
            <person name="Pop M."/>
            <person name="Porcelli D."/>
            <person name="Powell J.R."/>
            <person name="Prohaska S."/>
            <person name="Pruitt K."/>
            <person name="Puig M."/>
            <person name="Quesneville H."/>
            <person name="Ram K.R."/>
            <person name="Rand D."/>
            <person name="Rasmussen M.D."/>
            <person name="Reed L.K."/>
            <person name="Reenan R."/>
            <person name="Reily A."/>
            <person name="Remington K.A."/>
            <person name="Rieger T.T."/>
            <person name="Ritchie M.G."/>
            <person name="Robin C."/>
            <person name="Rogers Y.H."/>
            <person name="Rohde C."/>
            <person name="Rozas J."/>
            <person name="Rubenfield M.J."/>
            <person name="Ruiz A."/>
            <person name="Russo S."/>
            <person name="Salzberg S.L."/>
            <person name="Sanchez-Gracia A."/>
            <person name="Saranga D.J."/>
            <person name="Sato H."/>
            <person name="Schaeffer S.W."/>
            <person name="Schatz M.C."/>
            <person name="Schlenke T."/>
            <person name="Schwartz R."/>
            <person name="Segarra C."/>
            <person name="Singh R.S."/>
            <person name="Sirot L."/>
            <person name="Sirota M."/>
            <person name="Sisneros N.B."/>
            <person name="Smith C.D."/>
            <person name="Smith T.F."/>
            <person name="Spieth J."/>
            <person name="Stage D.E."/>
            <person name="Stark A."/>
            <person name="Stephan W."/>
            <person name="Strausberg R.L."/>
            <person name="Strempel S."/>
            <person name="Sturgill D."/>
            <person name="Sutton G."/>
            <person name="Sutton G.G."/>
            <person name="Tao W."/>
            <person name="Teichmann S."/>
            <person name="Tobari Y.N."/>
            <person name="Tomimura Y."/>
            <person name="Tsolas J.M."/>
            <person name="Valente V.L."/>
            <person name="Venter E."/>
            <person name="Venter J.C."/>
            <person name="Vicario S."/>
            <person name="Vieira F.G."/>
            <person name="Vilella A.J."/>
            <person name="Villasante A."/>
            <person name="Walenz B."/>
            <person name="Wang J."/>
            <person name="Wasserman M."/>
            <person name="Watts T."/>
            <person name="Wilson D."/>
            <person name="Wilson R.K."/>
            <person name="Wing R.A."/>
            <person name="Wolfner M.F."/>
            <person name="Wong A."/>
            <person name="Wong G.K."/>
            <person name="Wu C.I."/>
            <person name="Wu G."/>
            <person name="Yamamoto D."/>
            <person name="Yang H.P."/>
            <person name="Yang S.P."/>
            <person name="Yorke J.A."/>
            <person name="Yoshida K."/>
            <person name="Zdobnov E."/>
            <person name="Zhang P."/>
            <person name="Zhang Y."/>
            <person name="Zimin A.V."/>
            <person name="Baldwin J."/>
            <person name="Abdouelleil A."/>
            <person name="Abdulkadir J."/>
            <person name="Abebe A."/>
            <person name="Abera B."/>
            <person name="Abreu J."/>
            <person name="Acer S.C."/>
            <person name="Aftuck L."/>
            <person name="Alexander A."/>
            <person name="An P."/>
            <person name="Anderson E."/>
            <person name="Anderson S."/>
            <person name="Arachi H."/>
            <person name="Azer M."/>
            <person name="Bachantsang P."/>
            <person name="Barry A."/>
            <person name="Bayul T."/>
            <person name="Berlin A."/>
            <person name="Bessette D."/>
            <person name="Bloom T."/>
            <person name="Blye J."/>
            <person name="Boguslavskiy L."/>
            <person name="Bonnet C."/>
            <person name="Boukhgalter B."/>
            <person name="Bourzgui I."/>
            <person name="Brown A."/>
            <person name="Cahill P."/>
            <person name="Channer S."/>
            <person name="Cheshatsang Y."/>
            <person name="Chuda L."/>
            <person name="Citroen M."/>
            <person name="Collymore A."/>
            <person name="Cooke P."/>
            <person name="Costello M."/>
            <person name="D'Aco K."/>
            <person name="Daza R."/>
            <person name="De Haan G."/>
            <person name="DeGray S."/>
            <person name="DeMaso C."/>
            <person name="Dhargay N."/>
            <person name="Dooley K."/>
            <person name="Dooley E."/>
            <person name="Doricent M."/>
            <person name="Dorje P."/>
            <person name="Dorjee K."/>
            <person name="Dupes A."/>
            <person name="Elong R."/>
            <person name="Falk J."/>
            <person name="Farina A."/>
            <person name="Faro S."/>
            <person name="Ferguson D."/>
            <person name="Fisher S."/>
            <person name="Foley C.D."/>
            <person name="Franke A."/>
            <person name="Friedrich D."/>
            <person name="Gadbois L."/>
            <person name="Gearin G."/>
            <person name="Gearin C.R."/>
            <person name="Giannoukos G."/>
            <person name="Goode T."/>
            <person name="Graham J."/>
            <person name="Grandbois E."/>
            <person name="Grewal S."/>
            <person name="Gyaltsen K."/>
            <person name="Hafez N."/>
            <person name="Hagos B."/>
            <person name="Hall J."/>
            <person name="Henson C."/>
            <person name="Hollinger A."/>
            <person name="Honan T."/>
            <person name="Huard M.D."/>
            <person name="Hughes L."/>
            <person name="Hurhula B."/>
            <person name="Husby M.E."/>
            <person name="Kamat A."/>
            <person name="Kanga B."/>
            <person name="Kashin S."/>
            <person name="Khazanovich D."/>
            <person name="Kisner P."/>
            <person name="Lance K."/>
            <person name="Lara M."/>
            <person name="Lee W."/>
            <person name="Lennon N."/>
            <person name="Letendre F."/>
            <person name="LeVine R."/>
            <person name="Lipovsky A."/>
            <person name="Liu X."/>
            <person name="Liu J."/>
            <person name="Liu S."/>
            <person name="Lokyitsang T."/>
            <person name="Lokyitsang Y."/>
            <person name="Lubonja R."/>
            <person name="Lui A."/>
            <person name="MacDonald P."/>
            <person name="Magnisalis V."/>
            <person name="Maru K."/>
            <person name="Matthews C."/>
            <person name="McCusker W."/>
            <person name="McDonough S."/>
            <person name="Mehta T."/>
            <person name="Meldrim J."/>
            <person name="Meneus L."/>
            <person name="Mihai O."/>
            <person name="Mihalev A."/>
            <person name="Mihova T."/>
            <person name="Mittelman R."/>
            <person name="Mlenga V."/>
            <person name="Montmayeur A."/>
            <person name="Mulrain L."/>
            <person name="Navidi A."/>
            <person name="Naylor J."/>
            <person name="Negash T."/>
            <person name="Nguyen T."/>
            <person name="Nguyen N."/>
            <person name="Nicol R."/>
            <person name="Norbu C."/>
            <person name="Norbu N."/>
            <person name="Novod N."/>
            <person name="O'Neill B."/>
            <person name="Osman S."/>
            <person name="Markiewicz E."/>
            <person name="Oyono O.L."/>
            <person name="Patti C."/>
            <person name="Phunkhang P."/>
            <person name="Pierre F."/>
            <person name="Priest M."/>
            <person name="Raghuraman S."/>
            <person name="Rege F."/>
            <person name="Reyes R."/>
            <person name="Rise C."/>
            <person name="Rogov P."/>
            <person name="Ross K."/>
            <person name="Ryan E."/>
            <person name="Settipalli S."/>
            <person name="Shea T."/>
            <person name="Sherpa N."/>
            <person name="Shi L."/>
            <person name="Shih D."/>
            <person name="Sparrow T."/>
            <person name="Spaulding J."/>
            <person name="Stalker J."/>
            <person name="Stange-Thomann N."/>
            <person name="Stavropoulos S."/>
            <person name="Stone C."/>
            <person name="Strader C."/>
            <person name="Tesfaye S."/>
            <person name="Thomson T."/>
            <person name="Thoulutsang Y."/>
            <person name="Thoulutsang D."/>
            <person name="Topham K."/>
            <person name="Topping I."/>
            <person name="Tsamla T."/>
            <person name="Vassiliev H."/>
            <person name="Vo A."/>
            <person name="Wangchuk T."/>
            <person name="Wangdi T."/>
            <person name="Weiand M."/>
            <person name="Wilkinson J."/>
            <person name="Wilson A."/>
            <person name="Yadav S."/>
            <person name="Young G."/>
            <person name="Yu Q."/>
            <person name="Zembek L."/>
            <person name="Zhong D."/>
            <person name="Zimmer A."/>
            <person name="Zwirko Z."/>
            <person name="Jaffe D.B."/>
            <person name="Alvarez P."/>
            <person name="Brockman W."/>
            <person name="Butler J."/>
            <person name="Chin C."/>
            <person name="Gnerre S."/>
            <person name="Grabherr M."/>
            <person name="Kleber M."/>
            <person name="Mauceli E."/>
            <person name="MacCallum I."/>
        </authorList>
    </citation>
    <scope>NUCLEOTIDE SEQUENCE [LARGE SCALE GENOMIC DNA]</scope>
    <source>
        <strain evidence="2">white501</strain>
    </source>
</reference>
<name>B4NVM4_DROSI</name>